<evidence type="ECO:0000313" key="1">
    <source>
        <dbReference type="EMBL" id="QSS60573.1"/>
    </source>
</evidence>
<accession>A0A8A1M764</accession>
<dbReference type="OrthoDB" id="5228066at2759"/>
<reference evidence="1" key="1">
    <citation type="submission" date="2021-01" db="EMBL/GenBank/DDBJ databases">
        <title>Chromosome-level genome assembly of a human fungal pathogen reveals clustering of transcriptionally co-regulated genes.</title>
        <authorList>
            <person name="Voorhies M."/>
            <person name="Cohen S."/>
            <person name="Shea T.P."/>
            <person name="Petrus S."/>
            <person name="Munoz J.F."/>
            <person name="Poplawski S."/>
            <person name="Goldman W.E."/>
            <person name="Michael T."/>
            <person name="Cuomo C.A."/>
            <person name="Sil A."/>
            <person name="Beyhan S."/>
        </authorList>
    </citation>
    <scope>NUCLEOTIDE SEQUENCE</scope>
    <source>
        <strain evidence="1">WU24</strain>
    </source>
</reference>
<evidence type="ECO:0000313" key="2">
    <source>
        <dbReference type="Proteomes" id="UP000663671"/>
    </source>
</evidence>
<gene>
    <name evidence="1" type="ORF">I7I51_05373</name>
</gene>
<organism evidence="1 2">
    <name type="scientific">Ajellomyces capsulatus</name>
    <name type="common">Darling's disease fungus</name>
    <name type="synonym">Histoplasma capsulatum</name>
    <dbReference type="NCBI Taxonomy" id="5037"/>
    <lineage>
        <taxon>Eukaryota</taxon>
        <taxon>Fungi</taxon>
        <taxon>Dikarya</taxon>
        <taxon>Ascomycota</taxon>
        <taxon>Pezizomycotina</taxon>
        <taxon>Eurotiomycetes</taxon>
        <taxon>Eurotiomycetidae</taxon>
        <taxon>Onygenales</taxon>
        <taxon>Ajellomycetaceae</taxon>
        <taxon>Histoplasma</taxon>
    </lineage>
</organism>
<sequence length="111" mass="12197">MVKEITKIRAKTNTDDELLKECKEEAECNTCDSITWTEPTKGTRIDPPPNTVAVVVDLIHTRGAIRIYENQGAYVNGVGTEEAGNRVIIPWEGSWWFYVAGTLAVGLVSGS</sequence>
<dbReference type="AlphaFoldDB" id="A0A8A1M764"/>
<dbReference type="VEuPathDB" id="FungiDB:I7I51_05373"/>
<protein>
    <submittedName>
        <fullName evidence="1">Uncharacterized protein</fullName>
    </submittedName>
</protein>
<proteinExistence type="predicted"/>
<dbReference type="EMBL" id="CP069110">
    <property type="protein sequence ID" value="QSS60573.1"/>
    <property type="molecule type" value="Genomic_DNA"/>
</dbReference>
<name>A0A8A1M764_AJECA</name>
<dbReference type="Proteomes" id="UP000663671">
    <property type="component" value="Chromosome 4"/>
</dbReference>